<dbReference type="Gene3D" id="1.20.1070.10">
    <property type="entry name" value="Rhodopsin 7-helix transmembrane proteins"/>
    <property type="match status" value="2"/>
</dbReference>
<accession>A0AAN9GMK2</accession>
<protein>
    <recommendedName>
        <fullName evidence="11">G-protein coupled receptors family 1 profile domain-containing protein</fullName>
    </recommendedName>
</protein>
<feature type="region of interest" description="Disordered" evidence="9">
    <location>
        <begin position="269"/>
        <end position="323"/>
    </location>
</feature>
<name>A0AAN9GMK2_9CAEN</name>
<feature type="transmembrane region" description="Helical" evidence="10">
    <location>
        <begin position="62"/>
        <end position="80"/>
    </location>
</feature>
<keyword evidence="5 10" id="KW-0472">Membrane</keyword>
<feature type="transmembrane region" description="Helical" evidence="10">
    <location>
        <begin position="100"/>
        <end position="120"/>
    </location>
</feature>
<dbReference type="SUPFAM" id="SSF81321">
    <property type="entry name" value="Family A G protein-coupled receptor-like"/>
    <property type="match status" value="1"/>
</dbReference>
<dbReference type="CDD" id="cd00637">
    <property type="entry name" value="7tm_classA_rhodopsin-like"/>
    <property type="match status" value="1"/>
</dbReference>
<dbReference type="PROSITE" id="PS50262">
    <property type="entry name" value="G_PROTEIN_RECEP_F1_2"/>
    <property type="match status" value="1"/>
</dbReference>
<keyword evidence="7 8" id="KW-0807">Transducer</keyword>
<organism evidence="12 13">
    <name type="scientific">Littorina saxatilis</name>
    <dbReference type="NCBI Taxonomy" id="31220"/>
    <lineage>
        <taxon>Eukaryota</taxon>
        <taxon>Metazoa</taxon>
        <taxon>Spiralia</taxon>
        <taxon>Lophotrochozoa</taxon>
        <taxon>Mollusca</taxon>
        <taxon>Gastropoda</taxon>
        <taxon>Caenogastropoda</taxon>
        <taxon>Littorinimorpha</taxon>
        <taxon>Littorinoidea</taxon>
        <taxon>Littorinidae</taxon>
        <taxon>Littorina</taxon>
    </lineage>
</organism>
<dbReference type="InterPro" id="IPR017452">
    <property type="entry name" value="GPCR_Rhodpsn_7TM"/>
</dbReference>
<evidence type="ECO:0000256" key="2">
    <source>
        <dbReference type="ARBA" id="ARBA00022692"/>
    </source>
</evidence>
<evidence type="ECO:0000256" key="9">
    <source>
        <dbReference type="SAM" id="MobiDB-lite"/>
    </source>
</evidence>
<feature type="region of interest" description="Disordered" evidence="9">
    <location>
        <begin position="419"/>
        <end position="458"/>
    </location>
</feature>
<feature type="region of interest" description="Disordered" evidence="9">
    <location>
        <begin position="361"/>
        <end position="396"/>
    </location>
</feature>
<evidence type="ECO:0000256" key="5">
    <source>
        <dbReference type="ARBA" id="ARBA00023136"/>
    </source>
</evidence>
<dbReference type="PROSITE" id="PS00237">
    <property type="entry name" value="G_PROTEIN_RECEP_F1_1"/>
    <property type="match status" value="1"/>
</dbReference>
<dbReference type="InterPro" id="IPR000276">
    <property type="entry name" value="GPCR_Rhodpsn"/>
</dbReference>
<dbReference type="PRINTS" id="PR00237">
    <property type="entry name" value="GPCRRHODOPSN"/>
</dbReference>
<dbReference type="PANTHER" id="PTHR24243">
    <property type="entry name" value="G-PROTEIN COUPLED RECEPTOR"/>
    <property type="match status" value="1"/>
</dbReference>
<feature type="domain" description="G-protein coupled receptors family 1 profile" evidence="11">
    <location>
        <begin position="42"/>
        <end position="246"/>
    </location>
</feature>
<evidence type="ECO:0000256" key="3">
    <source>
        <dbReference type="ARBA" id="ARBA00022989"/>
    </source>
</evidence>
<feature type="transmembrane region" description="Helical" evidence="10">
    <location>
        <begin position="29"/>
        <end position="50"/>
    </location>
</feature>
<proteinExistence type="inferred from homology"/>
<dbReference type="GO" id="GO:0016020">
    <property type="term" value="C:membrane"/>
    <property type="evidence" value="ECO:0007669"/>
    <property type="project" value="UniProtKB-SubCell"/>
</dbReference>
<feature type="compositionally biased region" description="Low complexity" evidence="9">
    <location>
        <begin position="281"/>
        <end position="292"/>
    </location>
</feature>
<evidence type="ECO:0000259" key="11">
    <source>
        <dbReference type="PROSITE" id="PS50262"/>
    </source>
</evidence>
<evidence type="ECO:0000256" key="6">
    <source>
        <dbReference type="ARBA" id="ARBA00023170"/>
    </source>
</evidence>
<evidence type="ECO:0000256" key="1">
    <source>
        <dbReference type="ARBA" id="ARBA00004141"/>
    </source>
</evidence>
<feature type="transmembrane region" description="Helical" evidence="10">
    <location>
        <begin position="190"/>
        <end position="212"/>
    </location>
</feature>
<reference evidence="12 13" key="1">
    <citation type="submission" date="2024-02" db="EMBL/GenBank/DDBJ databases">
        <title>Chromosome-scale genome assembly of the rough periwinkle Littorina saxatilis.</title>
        <authorList>
            <person name="De Jode A."/>
            <person name="Faria R."/>
            <person name="Formenti G."/>
            <person name="Sims Y."/>
            <person name="Smith T.P."/>
            <person name="Tracey A."/>
            <person name="Wood J.M.D."/>
            <person name="Zagrodzka Z.B."/>
            <person name="Johannesson K."/>
            <person name="Butlin R.K."/>
            <person name="Leder E.H."/>
        </authorList>
    </citation>
    <scope>NUCLEOTIDE SEQUENCE [LARGE SCALE GENOMIC DNA]</scope>
    <source>
        <strain evidence="12">Snail1</strain>
        <tissue evidence="12">Muscle</tissue>
    </source>
</reference>
<evidence type="ECO:0000256" key="10">
    <source>
        <dbReference type="SAM" id="Phobius"/>
    </source>
</evidence>
<keyword evidence="3 10" id="KW-1133">Transmembrane helix</keyword>
<comment type="similarity">
    <text evidence="8">Belongs to the G-protein coupled receptor 1 family.</text>
</comment>
<feature type="compositionally biased region" description="Basic and acidic residues" evidence="9">
    <location>
        <begin position="419"/>
        <end position="455"/>
    </location>
</feature>
<sequence>MIDIHQNGTLAMQSLKEPKQFQRIMVPTLTYITCMMITGIIGNVVVCIVFSKKIRHCAVRYYILLTGVLDLFTCVVVMPMELVFQLRYDLDYSELECKAVMFVKAGVVGFSGNLLIVVAIERYRKVCKPTKKQFNEKKAVGVCAFLTILTTIPTIFFTGRNTVYFEGTNVTGLTCFVADDVVGSVFLMQYAWSLVVSVCIAFMVMSVAYVRIARFLLKHKKHMEMYWIHKCKPGSNITRNTRTRSLHINECSTGATTEDCLSSAVDATFLNSPRGPPRTTSLSSDISPSPASQRTQAQMPPSTGLASTMQTHGGPSQIQPTFKSEIGGNEANILCSTSRNGSVEDVRVPDIEATCITTSAGKGEKVEKTATEPADGRQDTEPKTLSRCQSAEGQSSQSLNLDGFVSIIKISSMDKLAHTKAGDTEQKQTEIADNHSGKVTESAKENTSELSDKKNSAMGLGGSSAIDVKSLVSLKKMSLTKEESKIAKENKNVMSDEIIITMEKDRLLTGTEQLHSASDSTVDSSEKLDRGLSWSDAHAQLEVEPCLTTSDSLQVSTPMSRPIPVLQIQRDLSGHLRRPDQVQSLSPFVSRIPIHTTLMMYILTAVFLFNFLPYIWVLIKYGGRDIRSNMFQICVKSYCINCSVNPVIYSFCSAAFRRECFKLFTFRF</sequence>
<dbReference type="GO" id="GO:0004930">
    <property type="term" value="F:G protein-coupled receptor activity"/>
    <property type="evidence" value="ECO:0007669"/>
    <property type="project" value="UniProtKB-KW"/>
</dbReference>
<feature type="transmembrane region" description="Helical" evidence="10">
    <location>
        <begin position="598"/>
        <end position="619"/>
    </location>
</feature>
<comment type="caution">
    <text evidence="12">The sequence shown here is derived from an EMBL/GenBank/DDBJ whole genome shotgun (WGS) entry which is preliminary data.</text>
</comment>
<evidence type="ECO:0000256" key="7">
    <source>
        <dbReference type="ARBA" id="ARBA00023224"/>
    </source>
</evidence>
<evidence type="ECO:0000313" key="12">
    <source>
        <dbReference type="EMBL" id="KAK7113386.1"/>
    </source>
</evidence>
<keyword evidence="4 8" id="KW-0297">G-protein coupled receptor</keyword>
<comment type="subcellular location">
    <subcellularLocation>
        <location evidence="1">Membrane</location>
        <topology evidence="1">Multi-pass membrane protein</topology>
    </subcellularLocation>
</comment>
<evidence type="ECO:0000256" key="4">
    <source>
        <dbReference type="ARBA" id="ARBA00023040"/>
    </source>
</evidence>
<feature type="compositionally biased region" description="Polar residues" evidence="9">
    <location>
        <begin position="386"/>
        <end position="396"/>
    </location>
</feature>
<keyword evidence="13" id="KW-1185">Reference proteome</keyword>
<keyword evidence="2 8" id="KW-0812">Transmembrane</keyword>
<feature type="compositionally biased region" description="Basic and acidic residues" evidence="9">
    <location>
        <begin position="362"/>
        <end position="384"/>
    </location>
</feature>
<dbReference type="AlphaFoldDB" id="A0AAN9GMK2"/>
<gene>
    <name evidence="12" type="ORF">V1264_012684</name>
</gene>
<feature type="transmembrane region" description="Helical" evidence="10">
    <location>
        <begin position="140"/>
        <end position="159"/>
    </location>
</feature>
<evidence type="ECO:0000313" key="13">
    <source>
        <dbReference type="Proteomes" id="UP001374579"/>
    </source>
</evidence>
<keyword evidence="6 8" id="KW-0675">Receptor</keyword>
<dbReference type="EMBL" id="JBAMIC010000002">
    <property type="protein sequence ID" value="KAK7113386.1"/>
    <property type="molecule type" value="Genomic_DNA"/>
</dbReference>
<feature type="compositionally biased region" description="Polar residues" evidence="9">
    <location>
        <begin position="293"/>
        <end position="322"/>
    </location>
</feature>
<dbReference type="Pfam" id="PF00001">
    <property type="entry name" value="7tm_1"/>
    <property type="match status" value="1"/>
</dbReference>
<evidence type="ECO:0000256" key="8">
    <source>
        <dbReference type="RuleBase" id="RU000688"/>
    </source>
</evidence>
<dbReference type="PANTHER" id="PTHR24243:SF208">
    <property type="entry name" value="PYROKININ-1 RECEPTOR"/>
    <property type="match status" value="1"/>
</dbReference>
<dbReference type="Proteomes" id="UP001374579">
    <property type="component" value="Unassembled WGS sequence"/>
</dbReference>